<dbReference type="Proteomes" id="UP000307841">
    <property type="component" value="Unassembled WGS sequence"/>
</dbReference>
<comment type="caution">
    <text evidence="1">The sequence shown here is derived from an EMBL/GenBank/DDBJ whole genome shotgun (WGS) entry which is preliminary data.</text>
</comment>
<dbReference type="AlphaFoldDB" id="A0A4U2Y8S3"/>
<evidence type="ECO:0000313" key="1">
    <source>
        <dbReference type="EMBL" id="TKI56999.1"/>
    </source>
</evidence>
<sequence>MKNRKWLFVILFLSALGIGSAGMGISQIEDSIKAQQVTSILTTMENTALDSKDASWLEKSEDRSFEYLVHDGYYYVPIEEELTETNLDSRLGVVNRIGEWEEFKEGDTPFYVPGSTYYTIKGIPDKNKIAIEIVRKESKKYQVLDKGHPVPK</sequence>
<name>A0A4U2Y8S3_9BACL</name>
<dbReference type="EMBL" id="SZNK01000001">
    <property type="protein sequence ID" value="TKI56999.1"/>
    <property type="molecule type" value="Genomic_DNA"/>
</dbReference>
<dbReference type="OrthoDB" id="2472210at2"/>
<gene>
    <name evidence="1" type="ORF">E8L90_16855</name>
</gene>
<organism evidence="1 2">
    <name type="scientific">Brevibacillus antibioticus</name>
    <dbReference type="NCBI Taxonomy" id="2570228"/>
    <lineage>
        <taxon>Bacteria</taxon>
        <taxon>Bacillati</taxon>
        <taxon>Bacillota</taxon>
        <taxon>Bacilli</taxon>
        <taxon>Bacillales</taxon>
        <taxon>Paenibacillaceae</taxon>
        <taxon>Brevibacillus</taxon>
    </lineage>
</organism>
<evidence type="ECO:0000313" key="2">
    <source>
        <dbReference type="Proteomes" id="UP000307841"/>
    </source>
</evidence>
<protein>
    <submittedName>
        <fullName evidence="1">Uncharacterized protein</fullName>
    </submittedName>
</protein>
<keyword evidence="2" id="KW-1185">Reference proteome</keyword>
<dbReference type="RefSeq" id="WP_137030462.1">
    <property type="nucleotide sequence ID" value="NZ_SZNK01000001.1"/>
</dbReference>
<proteinExistence type="predicted"/>
<accession>A0A4U2Y8S3</accession>
<reference evidence="1 2" key="1">
    <citation type="submission" date="2019-04" db="EMBL/GenBank/DDBJ databases">
        <title>Whole genome sequencing of Brevibacillus sp. TGS2-1.</title>
        <authorList>
            <person name="Choi A."/>
        </authorList>
    </citation>
    <scope>NUCLEOTIDE SEQUENCE [LARGE SCALE GENOMIC DNA]</scope>
    <source>
        <strain evidence="1 2">TGS2-1</strain>
    </source>
</reference>